<keyword evidence="2" id="KW-1185">Reference proteome</keyword>
<dbReference type="InterPro" id="IPR015943">
    <property type="entry name" value="WD40/YVTN_repeat-like_dom_sf"/>
</dbReference>
<evidence type="ECO:0000313" key="1">
    <source>
        <dbReference type="EMBL" id="MFC6866754.1"/>
    </source>
</evidence>
<dbReference type="Gene3D" id="2.130.10.10">
    <property type="entry name" value="YVTN repeat-like/Quinoprotein amine dehydrogenase"/>
    <property type="match status" value="1"/>
</dbReference>
<reference evidence="2" key="1">
    <citation type="journal article" date="2019" name="Int. J. Syst. Evol. Microbiol.">
        <title>The Global Catalogue of Microorganisms (GCM) 10K type strain sequencing project: providing services to taxonomists for standard genome sequencing and annotation.</title>
        <authorList>
            <consortium name="The Broad Institute Genomics Platform"/>
            <consortium name="The Broad Institute Genome Sequencing Center for Infectious Disease"/>
            <person name="Wu L."/>
            <person name="Ma J."/>
        </authorList>
    </citation>
    <scope>NUCLEOTIDE SEQUENCE [LARGE SCALE GENOMIC DNA]</scope>
    <source>
        <strain evidence="2">KCTC 32255</strain>
    </source>
</reference>
<dbReference type="Proteomes" id="UP001596337">
    <property type="component" value="Unassembled WGS sequence"/>
</dbReference>
<dbReference type="SUPFAM" id="SSF50969">
    <property type="entry name" value="YVTN repeat-like/Quinoprotein amine dehydrogenase"/>
    <property type="match status" value="1"/>
</dbReference>
<dbReference type="EMBL" id="JBHSXX010000001">
    <property type="protein sequence ID" value="MFC6866754.1"/>
    <property type="molecule type" value="Genomic_DNA"/>
</dbReference>
<dbReference type="RefSeq" id="WP_345399524.1">
    <property type="nucleotide sequence ID" value="NZ_BAABLA010000090.1"/>
</dbReference>
<name>A0ABW2BW07_9PSEU</name>
<protein>
    <recommendedName>
        <fullName evidence="3">Glutamine cyclotransferase</fullName>
    </recommendedName>
</protein>
<accession>A0ABW2BW07</accession>
<proteinExistence type="predicted"/>
<sequence length="223" mass="24319">MTADVTSTTPVLRSLPGPGSYMCGLTWADGQLWHSDQDEGKIWAIEPGRGAVTRELGCGRVRADLSFHEGMLCQVGGKPKRIVLVDPAAGAVVGEREVLPASGRLCGIEMCHEGMWMCLRSPSVVQLRDFETMTVRREFPVEGAPSGLTWVNGTVVYSEFETGLVRAVSTETEALLGEVAVEGRPTGMTWDGYSLWYCDFAARSFKAIRLEDVVNSRRRSASS</sequence>
<gene>
    <name evidence="1" type="ORF">ACFQGD_06300</name>
</gene>
<evidence type="ECO:0008006" key="3">
    <source>
        <dbReference type="Google" id="ProtNLM"/>
    </source>
</evidence>
<dbReference type="InterPro" id="IPR011044">
    <property type="entry name" value="Quino_amine_DH_bsu"/>
</dbReference>
<evidence type="ECO:0000313" key="2">
    <source>
        <dbReference type="Proteomes" id="UP001596337"/>
    </source>
</evidence>
<organism evidence="1 2">
    <name type="scientific">Haloechinothrix salitolerans</name>
    <dbReference type="NCBI Taxonomy" id="926830"/>
    <lineage>
        <taxon>Bacteria</taxon>
        <taxon>Bacillati</taxon>
        <taxon>Actinomycetota</taxon>
        <taxon>Actinomycetes</taxon>
        <taxon>Pseudonocardiales</taxon>
        <taxon>Pseudonocardiaceae</taxon>
        <taxon>Haloechinothrix</taxon>
    </lineage>
</organism>
<comment type="caution">
    <text evidence="1">The sequence shown here is derived from an EMBL/GenBank/DDBJ whole genome shotgun (WGS) entry which is preliminary data.</text>
</comment>